<gene>
    <name evidence="11" type="ORF">BD289DRAFT_486210</name>
</gene>
<feature type="compositionally biased region" description="Pro residues" evidence="9">
    <location>
        <begin position="217"/>
        <end position="226"/>
    </location>
</feature>
<feature type="compositionally biased region" description="Pro residues" evidence="9">
    <location>
        <begin position="21"/>
        <end position="38"/>
    </location>
</feature>
<protein>
    <recommendedName>
        <fullName evidence="8">mRNA-capping enzyme subunit beta</fullName>
        <ecNumber evidence="8">3.6.1.74</ecNumber>
    </recommendedName>
    <alternativeName>
        <fullName evidence="8">mRNA 5'-phosphatase</fullName>
    </alternativeName>
    <alternativeName>
        <fullName evidence="8">mRNA 5'-triphosphate monophosphatase</fullName>
    </alternativeName>
</protein>
<comment type="cofactor">
    <cofactor evidence="1 8">
        <name>Mg(2+)</name>
        <dbReference type="ChEBI" id="CHEBI:18420"/>
    </cofactor>
</comment>
<dbReference type="CDD" id="cd07470">
    <property type="entry name" value="CYTH-like_mRNA_RTPase"/>
    <property type="match status" value="1"/>
</dbReference>
<evidence type="ECO:0000256" key="4">
    <source>
        <dbReference type="ARBA" id="ARBA00022664"/>
    </source>
</evidence>
<feature type="compositionally biased region" description="Basic residues" evidence="9">
    <location>
        <begin position="617"/>
        <end position="626"/>
    </location>
</feature>
<feature type="compositionally biased region" description="Low complexity" evidence="9">
    <location>
        <begin position="10"/>
        <end position="20"/>
    </location>
</feature>
<evidence type="ECO:0000256" key="2">
    <source>
        <dbReference type="ARBA" id="ARBA00004123"/>
    </source>
</evidence>
<dbReference type="GO" id="GO:0031533">
    <property type="term" value="C:mRNA capping enzyme complex"/>
    <property type="evidence" value="ECO:0007669"/>
    <property type="project" value="UniProtKB-UniRule"/>
</dbReference>
<evidence type="ECO:0000256" key="1">
    <source>
        <dbReference type="ARBA" id="ARBA00001946"/>
    </source>
</evidence>
<evidence type="ECO:0000313" key="12">
    <source>
        <dbReference type="Proteomes" id="UP000241462"/>
    </source>
</evidence>
<dbReference type="GO" id="GO:0140818">
    <property type="term" value="F:mRNA 5'-triphosphate monophosphatase activity"/>
    <property type="evidence" value="ECO:0007669"/>
    <property type="project" value="UniProtKB-EC"/>
</dbReference>
<feature type="compositionally biased region" description="Basic and acidic residues" evidence="9">
    <location>
        <begin position="546"/>
        <end position="563"/>
    </location>
</feature>
<dbReference type="EC" id="3.6.1.74" evidence="8"/>
<feature type="compositionally biased region" description="Pro residues" evidence="9">
    <location>
        <begin position="416"/>
        <end position="425"/>
    </location>
</feature>
<keyword evidence="8" id="KW-0506">mRNA capping</keyword>
<comment type="subunit">
    <text evidence="8">Heterodimer. The mRNA-capping enzyme is composed of two separate chains alpha and beta, respectively a mRNA guanylyltransferase and an mRNA 5'-triphosphate monophosphatase.</text>
</comment>
<dbReference type="InParanoid" id="A0A2T2ZVW9"/>
<feature type="domain" description="mRNA triphosphatase Cet1-like" evidence="10">
    <location>
        <begin position="742"/>
        <end position="995"/>
    </location>
</feature>
<name>A0A2T2ZVW9_9PEZI</name>
<evidence type="ECO:0000256" key="8">
    <source>
        <dbReference type="RuleBase" id="RU367053"/>
    </source>
</evidence>
<dbReference type="OrthoDB" id="272147at2759"/>
<proteinExistence type="inferred from homology"/>
<feature type="compositionally biased region" description="Low complexity" evidence="9">
    <location>
        <begin position="398"/>
        <end position="415"/>
    </location>
</feature>
<comment type="subcellular location">
    <subcellularLocation>
        <location evidence="2 8">Nucleus</location>
    </subcellularLocation>
</comment>
<feature type="compositionally biased region" description="Low complexity" evidence="9">
    <location>
        <begin position="678"/>
        <end position="698"/>
    </location>
</feature>
<feature type="compositionally biased region" description="Basic and acidic residues" evidence="9">
    <location>
        <begin position="448"/>
        <end position="462"/>
    </location>
</feature>
<dbReference type="SUPFAM" id="SSF55154">
    <property type="entry name" value="CYTH-like phosphatases"/>
    <property type="match status" value="1"/>
</dbReference>
<feature type="region of interest" description="Disordered" evidence="9">
    <location>
        <begin position="652"/>
        <end position="727"/>
    </location>
</feature>
<evidence type="ECO:0000313" key="11">
    <source>
        <dbReference type="EMBL" id="PSR78063.1"/>
    </source>
</evidence>
<dbReference type="InterPro" id="IPR037009">
    <property type="entry name" value="mRNA_triPase_Cet1_sf"/>
</dbReference>
<dbReference type="GO" id="GO:0004651">
    <property type="term" value="F:polynucleotide 5'-phosphatase activity"/>
    <property type="evidence" value="ECO:0007669"/>
    <property type="project" value="UniProtKB-UniRule"/>
</dbReference>
<sequence length="1039" mass="112841">MDLRSMLNDGAAAAGAQGARKPPPPPQGQPQPPPPPHAARPASRHQLQQQQQQQHPHGLPSTPIQTGPPPHAFHDHHPPSVQPSPARSLSREYHGGPQTPFGSPPPPQQYGGPTPYGASGRPQPPPLQHLSSSSMDMRSPGAGPGSVVSPYPRNTPNSAVRADSAGYPFPSPGHPHPPDLASPVQQHRYPPSAGAYPPPREGYPPPHAASVASPGPMGHPPPPGYFPVPHQQHPQHPQQQQQQQQQQPVPQTPPVGTPGGPHHYLSQPHQRSGSTPSHHAYPSQPFVSPVVTNHPPPPHAQHPQQQQQQQQQRPSSSQPPTPHGPPLSTSSRQSSGPVPFAQSPSPYQPRLPSSGGQYPQYPAQHPQQPPPHQQGPPAPPAPPAPPPPPSHHHHHHQQQQPQQQQQQQPQSQQPSPRNPSHPQPSPRSAVQRAPSIYDQPPGRPYPADPHRSSLSHSERERSISISPKTPAPSLPSSAGRRSQASLSGPPGEPAEFDPRDPRQLPPNAMQQQQQQQMREVHVKPEREAPPQTSAIRPERATTPAKRKLDDRDLKPEDLDRQEPRPPPFQSNGAANAAVPTTTTTTAAAAATVAAAHRPSSSSSRPSAAHPSDSPMLARRKPRHRVRPAWAQTFDRQQLKYANYYLRKPTVHYPQVNGNTESAHASARQDRPTSRHVSPEASRAPPAAAAAAAAAAAPPASAPGPPAHKASPAPPPPPPPAASTKPKLLGPWEESMANTAPLNELCKVVADFLFIHVVNPMELRDLHGRPGVNFEIEAKLGCLVERDHSGARIQLPVQSEVALSFTPNPHYNFSSSMTELQHKNYNEFLNSLVADTSPQNPKNKSLAEPRVPINYVHTREIDKFYNPKEARQSLHPILQSIIDARGLRSPSVRVTTERGGRVVAKIIKVKVADLHIYFPMCDLDCRISVNVEVDYEGPVDEQPDGGPGVRADRADRHKDRLSYTQGLYKVDLTQVTQPDAGGQATARKIHELEIELNAAAVIDQGRRAMQSQPHNYDFLVEGFVNNIRLLARKAREFPHA</sequence>
<dbReference type="InterPro" id="IPR033469">
    <property type="entry name" value="CYTH-like_dom_sf"/>
</dbReference>
<reference evidence="11 12" key="1">
    <citation type="journal article" date="2018" name="Mycol. Prog.">
        <title>Coniella lustricola, a new species from submerged detritus.</title>
        <authorList>
            <person name="Raudabaugh D.B."/>
            <person name="Iturriaga T."/>
            <person name="Carver A."/>
            <person name="Mondo S."/>
            <person name="Pangilinan J."/>
            <person name="Lipzen A."/>
            <person name="He G."/>
            <person name="Amirebrahimi M."/>
            <person name="Grigoriev I.V."/>
            <person name="Miller A.N."/>
        </authorList>
    </citation>
    <scope>NUCLEOTIDE SEQUENCE [LARGE SCALE GENOMIC DNA]</scope>
    <source>
        <strain evidence="11 12">B22-T-1</strain>
    </source>
</reference>
<evidence type="ECO:0000256" key="9">
    <source>
        <dbReference type="SAM" id="MobiDB-lite"/>
    </source>
</evidence>
<dbReference type="Pfam" id="PF02940">
    <property type="entry name" value="mRNA_triPase"/>
    <property type="match status" value="1"/>
</dbReference>
<feature type="compositionally biased region" description="Pro residues" evidence="9">
    <location>
        <begin position="367"/>
        <end position="389"/>
    </location>
</feature>
<feature type="region of interest" description="Disordered" evidence="9">
    <location>
        <begin position="1"/>
        <end position="632"/>
    </location>
</feature>
<accession>A0A2T2ZVW9</accession>
<feature type="compositionally biased region" description="Pro residues" evidence="9">
    <location>
        <begin position="169"/>
        <end position="180"/>
    </location>
</feature>
<keyword evidence="12" id="KW-1185">Reference proteome</keyword>
<feature type="compositionally biased region" description="Low complexity" evidence="9">
    <location>
        <begin position="301"/>
        <end position="316"/>
    </location>
</feature>
<keyword evidence="4 8" id="KW-0507">mRNA processing</keyword>
<feature type="compositionally biased region" description="Pro residues" evidence="9">
    <location>
        <begin position="699"/>
        <end position="720"/>
    </location>
</feature>
<keyword evidence="5 8" id="KW-0378">Hydrolase</keyword>
<feature type="compositionally biased region" description="Low complexity" evidence="9">
    <location>
        <begin position="227"/>
        <end position="249"/>
    </location>
</feature>
<feature type="compositionally biased region" description="Polar residues" evidence="9">
    <location>
        <begin position="327"/>
        <end position="336"/>
    </location>
</feature>
<dbReference type="Proteomes" id="UP000241462">
    <property type="component" value="Unassembled WGS sequence"/>
</dbReference>
<dbReference type="PANTHER" id="PTHR28118:SF1">
    <property type="entry name" value="POLYNUCLEOTIDE 5'-TRIPHOSPHATASE CTL1-RELATED"/>
    <property type="match status" value="1"/>
</dbReference>
<feature type="compositionally biased region" description="Low complexity" evidence="9">
    <location>
        <begin position="573"/>
        <end position="614"/>
    </location>
</feature>
<comment type="catalytic activity">
    <reaction evidence="7">
        <text>a 5'-end triphospho-ribonucleoside in mRNA + H2O = a 5'-end diphospho-ribonucleoside in mRNA + phosphate + H(+)</text>
        <dbReference type="Rhea" id="RHEA:67004"/>
        <dbReference type="Rhea" id="RHEA-COMP:17164"/>
        <dbReference type="Rhea" id="RHEA-COMP:17165"/>
        <dbReference type="ChEBI" id="CHEBI:15377"/>
        <dbReference type="ChEBI" id="CHEBI:15378"/>
        <dbReference type="ChEBI" id="CHEBI:43474"/>
        <dbReference type="ChEBI" id="CHEBI:167616"/>
        <dbReference type="ChEBI" id="CHEBI:167618"/>
        <dbReference type="EC" id="3.6.1.74"/>
    </reaction>
    <physiologicalReaction direction="left-to-right" evidence="7">
        <dbReference type="Rhea" id="RHEA:67005"/>
    </physiologicalReaction>
</comment>
<dbReference type="InterPro" id="IPR004206">
    <property type="entry name" value="mRNA_triPase_Cet1"/>
</dbReference>
<feature type="compositionally biased region" description="Polar residues" evidence="9">
    <location>
        <begin position="267"/>
        <end position="277"/>
    </location>
</feature>
<dbReference type="InterPro" id="IPR040343">
    <property type="entry name" value="Cet1/Ctl1"/>
</dbReference>
<evidence type="ECO:0000259" key="10">
    <source>
        <dbReference type="Pfam" id="PF02940"/>
    </source>
</evidence>
<dbReference type="AlphaFoldDB" id="A0A2T2ZVW9"/>
<dbReference type="PANTHER" id="PTHR28118">
    <property type="entry name" value="POLYNUCLEOTIDE 5'-TRIPHOSPHATASE-RELATED"/>
    <property type="match status" value="1"/>
</dbReference>
<keyword evidence="6 8" id="KW-0539">Nucleus</keyword>
<comment type="similarity">
    <text evidence="3 8">Belongs to the fungal TPase family.</text>
</comment>
<dbReference type="EMBL" id="KZ678623">
    <property type="protein sequence ID" value="PSR78063.1"/>
    <property type="molecule type" value="Genomic_DNA"/>
</dbReference>
<feature type="compositionally biased region" description="Basic and acidic residues" evidence="9">
    <location>
        <begin position="518"/>
        <end position="528"/>
    </location>
</feature>
<comment type="function">
    <text evidence="8">First step of mRNA capping. Converts the 5'-triphosphate end of a nascent mRNA chain into a diphosphate end.</text>
</comment>
<evidence type="ECO:0000256" key="3">
    <source>
        <dbReference type="ARBA" id="ARBA00006345"/>
    </source>
</evidence>
<feature type="compositionally biased region" description="Polar residues" evidence="9">
    <location>
        <begin position="474"/>
        <end position="486"/>
    </location>
</feature>
<evidence type="ECO:0000256" key="6">
    <source>
        <dbReference type="ARBA" id="ARBA00023242"/>
    </source>
</evidence>
<dbReference type="GO" id="GO:0006370">
    <property type="term" value="P:7-methylguanosine mRNA capping"/>
    <property type="evidence" value="ECO:0007669"/>
    <property type="project" value="UniProtKB-UniRule"/>
</dbReference>
<dbReference type="STRING" id="2025994.A0A2T2ZVW9"/>
<evidence type="ECO:0000256" key="7">
    <source>
        <dbReference type="ARBA" id="ARBA00047740"/>
    </source>
</evidence>
<organism evidence="11 12">
    <name type="scientific">Coniella lustricola</name>
    <dbReference type="NCBI Taxonomy" id="2025994"/>
    <lineage>
        <taxon>Eukaryota</taxon>
        <taxon>Fungi</taxon>
        <taxon>Dikarya</taxon>
        <taxon>Ascomycota</taxon>
        <taxon>Pezizomycotina</taxon>
        <taxon>Sordariomycetes</taxon>
        <taxon>Sordariomycetidae</taxon>
        <taxon>Diaporthales</taxon>
        <taxon>Schizoparmaceae</taxon>
        <taxon>Coniella</taxon>
    </lineage>
</organism>
<evidence type="ECO:0000256" key="5">
    <source>
        <dbReference type="ARBA" id="ARBA00022801"/>
    </source>
</evidence>
<dbReference type="Gene3D" id="3.20.100.10">
    <property type="entry name" value="mRNA triphosphatase Cet1-like"/>
    <property type="match status" value="1"/>
</dbReference>
<feature type="compositionally biased region" description="Pro residues" evidence="9">
    <location>
        <begin position="196"/>
        <end position="207"/>
    </location>
</feature>